<dbReference type="AlphaFoldDB" id="A0A1E3HT18"/>
<dbReference type="RefSeq" id="XP_018993872.1">
    <property type="nucleotide sequence ID" value="XM_019138435.1"/>
</dbReference>
<feature type="compositionally biased region" description="Polar residues" evidence="1">
    <location>
        <begin position="63"/>
        <end position="78"/>
    </location>
</feature>
<organism evidence="2 3">
    <name type="scientific">Cryptococcus amylolentus CBS 6039</name>
    <dbReference type="NCBI Taxonomy" id="1295533"/>
    <lineage>
        <taxon>Eukaryota</taxon>
        <taxon>Fungi</taxon>
        <taxon>Dikarya</taxon>
        <taxon>Basidiomycota</taxon>
        <taxon>Agaricomycotina</taxon>
        <taxon>Tremellomycetes</taxon>
        <taxon>Tremellales</taxon>
        <taxon>Cryptococcaceae</taxon>
        <taxon>Cryptococcus</taxon>
    </lineage>
</organism>
<dbReference type="EMBL" id="AWGJ01000006">
    <property type="protein sequence ID" value="ODN78826.1"/>
    <property type="molecule type" value="Genomic_DNA"/>
</dbReference>
<comment type="caution">
    <text evidence="2">The sequence shown here is derived from an EMBL/GenBank/DDBJ whole genome shotgun (WGS) entry which is preliminary data.</text>
</comment>
<sequence>MTDVPRGRIPPANNDTPPANNDERRTDDGFEEVAASPTVSAQGTSIAASIVVGDDAEAYEFVNSPTSHANSSMGSFQPESHLEQPEEENTVEIEYDSPKEQPNIRRKRKPTSGNRIPDSFHNTFIDMQSFDQATQINRDVNPNTDTHRSVSIGSRAYDNSLMISGDTTQEDIITLMSVHFERLRRGEN</sequence>
<dbReference type="GeneID" id="30155681"/>
<evidence type="ECO:0000256" key="1">
    <source>
        <dbReference type="SAM" id="MobiDB-lite"/>
    </source>
</evidence>
<feature type="compositionally biased region" description="Acidic residues" evidence="1">
    <location>
        <begin position="85"/>
        <end position="95"/>
    </location>
</feature>
<evidence type="ECO:0000313" key="2">
    <source>
        <dbReference type="EMBL" id="ODN78826.1"/>
    </source>
</evidence>
<name>A0A1E3HT18_9TREE</name>
<keyword evidence="3" id="KW-1185">Reference proteome</keyword>
<feature type="compositionally biased region" description="Low complexity" evidence="1">
    <location>
        <begin position="10"/>
        <end position="20"/>
    </location>
</feature>
<feature type="region of interest" description="Disordered" evidence="1">
    <location>
        <begin position="62"/>
        <end position="117"/>
    </location>
</feature>
<gene>
    <name evidence="2" type="ORF">L202_04372</name>
</gene>
<protein>
    <submittedName>
        <fullName evidence="2">Uncharacterized protein</fullName>
    </submittedName>
</protein>
<reference evidence="2 3" key="1">
    <citation type="submission" date="2016-06" db="EMBL/GenBank/DDBJ databases">
        <title>Evolution of pathogenesis and genome organization in the Tremellales.</title>
        <authorList>
            <person name="Cuomo C."/>
            <person name="Litvintseva A."/>
            <person name="Heitman J."/>
            <person name="Chen Y."/>
            <person name="Sun S."/>
            <person name="Springer D."/>
            <person name="Dromer F."/>
            <person name="Young S."/>
            <person name="Zeng Q."/>
            <person name="Chapman S."/>
            <person name="Gujja S."/>
            <person name="Saif S."/>
            <person name="Birren B."/>
        </authorList>
    </citation>
    <scope>NUCLEOTIDE SEQUENCE [LARGE SCALE GENOMIC DNA]</scope>
    <source>
        <strain evidence="2 3">CBS 6039</strain>
    </source>
</reference>
<accession>A0A1E3HT18</accession>
<feature type="region of interest" description="Disordered" evidence="1">
    <location>
        <begin position="1"/>
        <end position="43"/>
    </location>
</feature>
<dbReference type="Proteomes" id="UP000094065">
    <property type="component" value="Unassembled WGS sequence"/>
</dbReference>
<dbReference type="OrthoDB" id="10404193at2759"/>
<evidence type="ECO:0000313" key="3">
    <source>
        <dbReference type="Proteomes" id="UP000094065"/>
    </source>
</evidence>
<proteinExistence type="predicted"/>